<comment type="caution">
    <text evidence="2">The sequence shown here is derived from an EMBL/GenBank/DDBJ whole genome shotgun (WGS) entry which is preliminary data.</text>
</comment>
<name>A0A8J2Z2P3_9GAMM</name>
<sequence>MATGVFVSAPIDLSKPSEVTLDYFIWFPGKYEIDIRFQKESQESLTLIDGHIPDYSDQCNNCQKFKLKWCIYKQLKVVDCGMKTLLNKPFGGKYSRSYIAKSVARIILPFGSQRVEVKYLGGLEDLNKLAPEMRLVAGGFKRPVSTLASSLMFLGIGSFVILLVSLVVGLLIFCIFLVNKILRKLKKAIKFNEFN</sequence>
<evidence type="ECO:0000313" key="3">
    <source>
        <dbReference type="Proteomes" id="UP000636949"/>
    </source>
</evidence>
<reference evidence="2" key="2">
    <citation type="submission" date="2020-09" db="EMBL/GenBank/DDBJ databases">
        <authorList>
            <person name="Sun Q."/>
            <person name="Zhou Y."/>
        </authorList>
    </citation>
    <scope>NUCLEOTIDE SEQUENCE</scope>
    <source>
        <strain evidence="2">CGMCC 1.15758</strain>
    </source>
</reference>
<gene>
    <name evidence="2" type="ORF">GCM10010995_04550</name>
</gene>
<dbReference type="AlphaFoldDB" id="A0A8J2Z2P3"/>
<keyword evidence="1" id="KW-1133">Transmembrane helix</keyword>
<dbReference type="EMBL" id="BMJS01000003">
    <property type="protein sequence ID" value="GGF90325.1"/>
    <property type="molecule type" value="Genomic_DNA"/>
</dbReference>
<evidence type="ECO:0000313" key="2">
    <source>
        <dbReference type="EMBL" id="GGF90325.1"/>
    </source>
</evidence>
<organism evidence="2 3">
    <name type="scientific">Cysteiniphilum litorale</name>
    <dbReference type="NCBI Taxonomy" id="2056700"/>
    <lineage>
        <taxon>Bacteria</taxon>
        <taxon>Pseudomonadati</taxon>
        <taxon>Pseudomonadota</taxon>
        <taxon>Gammaproteobacteria</taxon>
        <taxon>Thiotrichales</taxon>
        <taxon>Fastidiosibacteraceae</taxon>
        <taxon>Cysteiniphilum</taxon>
    </lineage>
</organism>
<keyword evidence="1" id="KW-0812">Transmembrane</keyword>
<dbReference type="Proteomes" id="UP000636949">
    <property type="component" value="Unassembled WGS sequence"/>
</dbReference>
<protein>
    <submittedName>
        <fullName evidence="2">Uncharacterized protein</fullName>
    </submittedName>
</protein>
<proteinExistence type="predicted"/>
<evidence type="ECO:0000256" key="1">
    <source>
        <dbReference type="SAM" id="Phobius"/>
    </source>
</evidence>
<accession>A0A8J2Z2P3</accession>
<keyword evidence="1" id="KW-0472">Membrane</keyword>
<keyword evidence="3" id="KW-1185">Reference proteome</keyword>
<feature type="transmembrane region" description="Helical" evidence="1">
    <location>
        <begin position="151"/>
        <end position="178"/>
    </location>
</feature>
<reference evidence="2" key="1">
    <citation type="journal article" date="2014" name="Int. J. Syst. Evol. Microbiol.">
        <title>Complete genome sequence of Corynebacterium casei LMG S-19264T (=DSM 44701T), isolated from a smear-ripened cheese.</title>
        <authorList>
            <consortium name="US DOE Joint Genome Institute (JGI-PGF)"/>
            <person name="Walter F."/>
            <person name="Albersmeier A."/>
            <person name="Kalinowski J."/>
            <person name="Ruckert C."/>
        </authorList>
    </citation>
    <scope>NUCLEOTIDE SEQUENCE</scope>
    <source>
        <strain evidence="2">CGMCC 1.15758</strain>
    </source>
</reference>